<feature type="chain" id="PRO_5036034828" evidence="1">
    <location>
        <begin position="18"/>
        <end position="127"/>
    </location>
</feature>
<sequence>MKKLLLIPLLFSSSLYAADIDVGQICKASAAAMFGRDHKIMKLDKVESGIAYVHYFRQNDNTRWGIKCKLIGNQVMWASDNPDSTGRWRDDPLDSVVTYSVDGKILTITETYGDGSASKKSYPIKQL</sequence>
<gene>
    <name evidence="2" type="ORF">CO704_16195</name>
    <name evidence="3" type="ORF">NCTC12120_00290</name>
</gene>
<name>A0A291E0S9_9ENTR</name>
<dbReference type="RefSeq" id="WP_061278663.1">
    <property type="nucleotide sequence ID" value="NZ_CP023525.1"/>
</dbReference>
<dbReference type="EMBL" id="UAVU01000003">
    <property type="protein sequence ID" value="SQA96534.1"/>
    <property type="molecule type" value="Genomic_DNA"/>
</dbReference>
<evidence type="ECO:0000256" key="1">
    <source>
        <dbReference type="SAM" id="SignalP"/>
    </source>
</evidence>
<evidence type="ECO:0000313" key="2">
    <source>
        <dbReference type="EMBL" id="ATF93542.1"/>
    </source>
</evidence>
<dbReference type="Proteomes" id="UP000251197">
    <property type="component" value="Unassembled WGS sequence"/>
</dbReference>
<reference evidence="2 4" key="1">
    <citation type="submission" date="2017-09" db="EMBL/GenBank/DDBJ databases">
        <title>FDA dAtabase for Regulatory Grade micrObial Sequences (FDA-ARGOS): Supporting development and validation of Infectious Disease Dx tests.</title>
        <authorList>
            <person name="Minogue T."/>
            <person name="Wolcott M."/>
            <person name="Wasieloski L."/>
            <person name="Aguilar W."/>
            <person name="Moore D."/>
            <person name="Tallon L."/>
            <person name="Sadzewicz L."/>
            <person name="Ott S."/>
            <person name="Zhao X."/>
            <person name="Nagaraj S."/>
            <person name="Vavikolanu K."/>
            <person name="Aluvathingal J."/>
            <person name="Nadendla S."/>
            <person name="Sichtig H."/>
        </authorList>
    </citation>
    <scope>NUCLEOTIDE SEQUENCE [LARGE SCALE GENOMIC DNA]</scope>
    <source>
        <strain evidence="2 4">FDAARGOS_392</strain>
    </source>
</reference>
<dbReference type="Proteomes" id="UP000217979">
    <property type="component" value="Chromosome"/>
</dbReference>
<organism evidence="2 4">
    <name type="scientific">Cedecea neteri</name>
    <dbReference type="NCBI Taxonomy" id="158822"/>
    <lineage>
        <taxon>Bacteria</taxon>
        <taxon>Pseudomonadati</taxon>
        <taxon>Pseudomonadota</taxon>
        <taxon>Gammaproteobacteria</taxon>
        <taxon>Enterobacterales</taxon>
        <taxon>Enterobacteriaceae</taxon>
        <taxon>Cedecea</taxon>
    </lineage>
</organism>
<evidence type="ECO:0000313" key="3">
    <source>
        <dbReference type="EMBL" id="SQA96534.1"/>
    </source>
</evidence>
<accession>A0A291E0S9</accession>
<evidence type="ECO:0000313" key="4">
    <source>
        <dbReference type="Proteomes" id="UP000217979"/>
    </source>
</evidence>
<protein>
    <submittedName>
        <fullName evidence="2">Uncharacterized protein</fullName>
    </submittedName>
</protein>
<dbReference type="AlphaFoldDB" id="A0A291E0S9"/>
<proteinExistence type="predicted"/>
<keyword evidence="1" id="KW-0732">Signal</keyword>
<reference evidence="3 5" key="2">
    <citation type="submission" date="2018-06" db="EMBL/GenBank/DDBJ databases">
        <authorList>
            <consortium name="Pathogen Informatics"/>
            <person name="Doyle S."/>
        </authorList>
    </citation>
    <scope>NUCLEOTIDE SEQUENCE [LARGE SCALE GENOMIC DNA]</scope>
    <source>
        <strain evidence="3 5">NCTC12120</strain>
    </source>
</reference>
<feature type="signal peptide" evidence="1">
    <location>
        <begin position="1"/>
        <end position="17"/>
    </location>
</feature>
<evidence type="ECO:0000313" key="5">
    <source>
        <dbReference type="Proteomes" id="UP000251197"/>
    </source>
</evidence>
<dbReference type="EMBL" id="CP023525">
    <property type="protein sequence ID" value="ATF93542.1"/>
    <property type="molecule type" value="Genomic_DNA"/>
</dbReference>